<evidence type="ECO:0000313" key="2">
    <source>
        <dbReference type="EMBL" id="KAK8978648.1"/>
    </source>
</evidence>
<accession>A0ABR2NRE0</accession>
<feature type="region of interest" description="Disordered" evidence="1">
    <location>
        <begin position="35"/>
        <end position="81"/>
    </location>
</feature>
<protein>
    <submittedName>
        <fullName evidence="2">Uncharacterized protein</fullName>
    </submittedName>
</protein>
<feature type="compositionally biased region" description="Basic and acidic residues" evidence="1">
    <location>
        <begin position="64"/>
        <end position="80"/>
    </location>
</feature>
<keyword evidence="3" id="KW-1185">Reference proteome</keyword>
<reference evidence="2 3" key="1">
    <citation type="journal article" date="2024" name="G3 (Bethesda)">
        <title>Genome assembly of Hibiscus sabdariffa L. provides insights into metabolisms of medicinal natural products.</title>
        <authorList>
            <person name="Kim T."/>
        </authorList>
    </citation>
    <scope>NUCLEOTIDE SEQUENCE [LARGE SCALE GENOMIC DNA]</scope>
    <source>
        <strain evidence="2">TK-2024</strain>
        <tissue evidence="2">Old leaves</tissue>
    </source>
</reference>
<dbReference type="Proteomes" id="UP001396334">
    <property type="component" value="Unassembled WGS sequence"/>
</dbReference>
<feature type="region of interest" description="Disordered" evidence="1">
    <location>
        <begin position="1"/>
        <end position="21"/>
    </location>
</feature>
<evidence type="ECO:0000313" key="3">
    <source>
        <dbReference type="Proteomes" id="UP001396334"/>
    </source>
</evidence>
<dbReference type="PANTHER" id="PTHR35167:SF3">
    <property type="entry name" value="OS05G0216466 PROTEIN"/>
    <property type="match status" value="1"/>
</dbReference>
<sequence>MAKQTPSPLKRRKAPSFSETEMDVARQLMQLCRKHSDDGINGDRGSMKAKQAEADETNPWNRYALEDGEHKEHEEEEHIQPRKRRFKSIDFIYRTTEPLIIQNHQNIKKMKMMWFSESEIDVAQQLVKLSSDENGAFVNNNSNSMGLSLTGKLRTENNNVVAASAIVEDDI</sequence>
<dbReference type="EMBL" id="JBBPBN010000111">
    <property type="protein sequence ID" value="KAK8978648.1"/>
    <property type="molecule type" value="Genomic_DNA"/>
</dbReference>
<name>A0ABR2NRE0_9ROSI</name>
<comment type="caution">
    <text evidence="2">The sequence shown here is derived from an EMBL/GenBank/DDBJ whole genome shotgun (WGS) entry which is preliminary data.</text>
</comment>
<dbReference type="PANTHER" id="PTHR35167">
    <property type="entry name" value="OS05G0216466 PROTEIN"/>
    <property type="match status" value="1"/>
</dbReference>
<proteinExistence type="predicted"/>
<gene>
    <name evidence="2" type="ORF">V6N11_055634</name>
</gene>
<evidence type="ECO:0000256" key="1">
    <source>
        <dbReference type="SAM" id="MobiDB-lite"/>
    </source>
</evidence>
<organism evidence="2 3">
    <name type="scientific">Hibiscus sabdariffa</name>
    <name type="common">roselle</name>
    <dbReference type="NCBI Taxonomy" id="183260"/>
    <lineage>
        <taxon>Eukaryota</taxon>
        <taxon>Viridiplantae</taxon>
        <taxon>Streptophyta</taxon>
        <taxon>Embryophyta</taxon>
        <taxon>Tracheophyta</taxon>
        <taxon>Spermatophyta</taxon>
        <taxon>Magnoliopsida</taxon>
        <taxon>eudicotyledons</taxon>
        <taxon>Gunneridae</taxon>
        <taxon>Pentapetalae</taxon>
        <taxon>rosids</taxon>
        <taxon>malvids</taxon>
        <taxon>Malvales</taxon>
        <taxon>Malvaceae</taxon>
        <taxon>Malvoideae</taxon>
        <taxon>Hibiscus</taxon>
    </lineage>
</organism>